<dbReference type="Proteomes" id="UP000053105">
    <property type="component" value="Unassembled WGS sequence"/>
</dbReference>
<keyword evidence="3" id="KW-1185">Reference proteome</keyword>
<dbReference type="EMBL" id="KQ435699">
    <property type="protein sequence ID" value="KOX80637.1"/>
    <property type="molecule type" value="Genomic_DNA"/>
</dbReference>
<proteinExistence type="predicted"/>
<feature type="compositionally biased region" description="Basic residues" evidence="1">
    <location>
        <begin position="201"/>
        <end position="214"/>
    </location>
</feature>
<organism evidence="2 3">
    <name type="scientific">Melipona quadrifasciata</name>
    <dbReference type="NCBI Taxonomy" id="166423"/>
    <lineage>
        <taxon>Eukaryota</taxon>
        <taxon>Metazoa</taxon>
        <taxon>Ecdysozoa</taxon>
        <taxon>Arthropoda</taxon>
        <taxon>Hexapoda</taxon>
        <taxon>Insecta</taxon>
        <taxon>Pterygota</taxon>
        <taxon>Neoptera</taxon>
        <taxon>Endopterygota</taxon>
        <taxon>Hymenoptera</taxon>
        <taxon>Apocrita</taxon>
        <taxon>Aculeata</taxon>
        <taxon>Apoidea</taxon>
        <taxon>Anthophila</taxon>
        <taxon>Apidae</taxon>
        <taxon>Melipona</taxon>
    </lineage>
</organism>
<dbReference type="AlphaFoldDB" id="A0A0M9AAN3"/>
<gene>
    <name evidence="2" type="ORF">WN51_05492</name>
</gene>
<name>A0A0M9AAN3_9HYME</name>
<feature type="region of interest" description="Disordered" evidence="1">
    <location>
        <begin position="168"/>
        <end position="214"/>
    </location>
</feature>
<evidence type="ECO:0000313" key="2">
    <source>
        <dbReference type="EMBL" id="KOX80637.1"/>
    </source>
</evidence>
<protein>
    <submittedName>
        <fullName evidence="2">Uncharacterized protein</fullName>
    </submittedName>
</protein>
<evidence type="ECO:0000256" key="1">
    <source>
        <dbReference type="SAM" id="MobiDB-lite"/>
    </source>
</evidence>
<sequence>MAEQPEERELHVVTECVVKGNKQVPKEQICRWMPGCDRFCECQHITASRGGRSNAIVVLTVVIQACSFFTFSKFRSTTFIVLNLPIVEFLESLESLGLFTKNCIGHRLKLALWQIILLLEITKPIKSAKTTKICQDIQLRERFARITSTSLFRRSVNLVRRCNKEDVGELSSPTNRETEKPNTDNGIPGFTRQPELLHREEKKRKKRKKKMEKRKKKGNFVIDWREDLICLLEGGDGDDKICRGHNHKYSHDVDPGCSIVRAVSLFDITELLII</sequence>
<reference evidence="2 3" key="1">
    <citation type="submission" date="2015-07" db="EMBL/GenBank/DDBJ databases">
        <title>The genome of Melipona quadrifasciata.</title>
        <authorList>
            <person name="Pan H."/>
            <person name="Kapheim K."/>
        </authorList>
    </citation>
    <scope>NUCLEOTIDE SEQUENCE [LARGE SCALE GENOMIC DNA]</scope>
    <source>
        <strain evidence="2">0111107301</strain>
        <tissue evidence="2">Whole body</tissue>
    </source>
</reference>
<evidence type="ECO:0000313" key="3">
    <source>
        <dbReference type="Proteomes" id="UP000053105"/>
    </source>
</evidence>
<accession>A0A0M9AAN3</accession>